<protein>
    <recommendedName>
        <fullName evidence="6">Radical SAM core domain-containing protein</fullName>
    </recommendedName>
</protein>
<evidence type="ECO:0000313" key="7">
    <source>
        <dbReference type="EMBL" id="KHE94173.1"/>
    </source>
</evidence>
<comment type="caution">
    <text evidence="7">The sequence shown here is derived from an EMBL/GenBank/DDBJ whole genome shotgun (WGS) entry which is preliminary data.</text>
</comment>
<sequence length="248" mass="28939">MVDRGIYQNWFGFTSLNIYEDDETLDYMAKSGCVGVLIGIESINEDALKSMNKGVNLRITIDKYKEAIKNIRKHGLAVWGTMVFGNDNDTPDTFKDVVDFILDAKIDIMTCGLLCPFINTPLQKRLDGDNRLFRTNFPEDWIYYTSHHLTYILSKLTLQEFIDGIEYVYNNIYSTEVIRKKFRAAKDEMNNLNAAMFAFRVNLDWQEVYKHLLENLRELQASGDYERALERYETVKSQRNLDMANTRT</sequence>
<keyword evidence="3" id="KW-0479">Metal-binding</keyword>
<dbReference type="GO" id="GO:0051536">
    <property type="term" value="F:iron-sulfur cluster binding"/>
    <property type="evidence" value="ECO:0007669"/>
    <property type="project" value="UniProtKB-KW"/>
</dbReference>
<dbReference type="PANTHER" id="PTHR43409">
    <property type="entry name" value="ANAEROBIC MAGNESIUM-PROTOPORPHYRIN IX MONOMETHYL ESTER CYCLASE-RELATED"/>
    <property type="match status" value="1"/>
</dbReference>
<feature type="domain" description="Radical SAM core" evidence="6">
    <location>
        <begin position="1"/>
        <end position="154"/>
    </location>
</feature>
<dbReference type="EMBL" id="JRYO01000006">
    <property type="protein sequence ID" value="KHE94173.1"/>
    <property type="molecule type" value="Genomic_DNA"/>
</dbReference>
<keyword evidence="2" id="KW-0949">S-adenosyl-L-methionine</keyword>
<organism evidence="7 8">
    <name type="scientific">Candidatus Scalindua brodae</name>
    <dbReference type="NCBI Taxonomy" id="237368"/>
    <lineage>
        <taxon>Bacteria</taxon>
        <taxon>Pseudomonadati</taxon>
        <taxon>Planctomycetota</taxon>
        <taxon>Candidatus Brocadiia</taxon>
        <taxon>Candidatus Brocadiales</taxon>
        <taxon>Candidatus Scalinduaceae</taxon>
        <taxon>Candidatus Scalindua</taxon>
    </lineage>
</organism>
<gene>
    <name evidence="7" type="ORF">SCABRO_00057</name>
</gene>
<proteinExistence type="predicted"/>
<evidence type="ECO:0000313" key="8">
    <source>
        <dbReference type="Proteomes" id="UP000030652"/>
    </source>
</evidence>
<dbReference type="GO" id="GO:0046872">
    <property type="term" value="F:metal ion binding"/>
    <property type="evidence" value="ECO:0007669"/>
    <property type="project" value="UniProtKB-KW"/>
</dbReference>
<dbReference type="InterPro" id="IPR058240">
    <property type="entry name" value="rSAM_sf"/>
</dbReference>
<dbReference type="GO" id="GO:0003824">
    <property type="term" value="F:catalytic activity"/>
    <property type="evidence" value="ECO:0007669"/>
    <property type="project" value="InterPro"/>
</dbReference>
<dbReference type="InterPro" id="IPR051198">
    <property type="entry name" value="BchE-like"/>
</dbReference>
<dbReference type="PANTHER" id="PTHR43409:SF7">
    <property type="entry name" value="BLL1977 PROTEIN"/>
    <property type="match status" value="1"/>
</dbReference>
<reference evidence="7 8" key="1">
    <citation type="submission" date="2014-10" db="EMBL/GenBank/DDBJ databases">
        <title>Draft genome of anammox bacterium scalindua brodae, obtained using differential coverage binning of sequence data from two enrichment reactors.</title>
        <authorList>
            <person name="Speth D.R."/>
            <person name="Russ L."/>
            <person name="Kartal B."/>
            <person name="Op den Camp H.J."/>
            <person name="Dutilh B.E."/>
            <person name="Jetten M.S."/>
        </authorList>
    </citation>
    <scope>NUCLEOTIDE SEQUENCE [LARGE SCALE GENOMIC DNA]</scope>
    <source>
        <strain evidence="7">RU1</strain>
    </source>
</reference>
<accession>A0A0B0ESQ0</accession>
<evidence type="ECO:0000256" key="5">
    <source>
        <dbReference type="ARBA" id="ARBA00023014"/>
    </source>
</evidence>
<evidence type="ECO:0000259" key="6">
    <source>
        <dbReference type="PROSITE" id="PS51918"/>
    </source>
</evidence>
<dbReference type="Proteomes" id="UP000030652">
    <property type="component" value="Unassembled WGS sequence"/>
</dbReference>
<dbReference type="GO" id="GO:0005829">
    <property type="term" value="C:cytosol"/>
    <property type="evidence" value="ECO:0007669"/>
    <property type="project" value="TreeGrafter"/>
</dbReference>
<name>A0A0B0ESQ0_9BACT</name>
<keyword evidence="5" id="KW-0411">Iron-sulfur</keyword>
<dbReference type="PROSITE" id="PS51918">
    <property type="entry name" value="RADICAL_SAM"/>
    <property type="match status" value="1"/>
</dbReference>
<evidence type="ECO:0000256" key="2">
    <source>
        <dbReference type="ARBA" id="ARBA00022691"/>
    </source>
</evidence>
<evidence type="ECO:0000256" key="4">
    <source>
        <dbReference type="ARBA" id="ARBA00023004"/>
    </source>
</evidence>
<dbReference type="Pfam" id="PF04055">
    <property type="entry name" value="Radical_SAM"/>
    <property type="match status" value="1"/>
</dbReference>
<dbReference type="eggNOG" id="COG1032">
    <property type="taxonomic scope" value="Bacteria"/>
</dbReference>
<dbReference type="SUPFAM" id="SSF102114">
    <property type="entry name" value="Radical SAM enzymes"/>
    <property type="match status" value="1"/>
</dbReference>
<evidence type="ECO:0000256" key="1">
    <source>
        <dbReference type="ARBA" id="ARBA00001966"/>
    </source>
</evidence>
<dbReference type="AlphaFoldDB" id="A0A0B0ESQ0"/>
<keyword evidence="4" id="KW-0408">Iron</keyword>
<evidence type="ECO:0000256" key="3">
    <source>
        <dbReference type="ARBA" id="ARBA00022723"/>
    </source>
</evidence>
<dbReference type="InterPro" id="IPR007197">
    <property type="entry name" value="rSAM"/>
</dbReference>
<dbReference type="Gene3D" id="3.30.750.200">
    <property type="match status" value="1"/>
</dbReference>
<comment type="cofactor">
    <cofactor evidence="1">
        <name>[4Fe-4S] cluster</name>
        <dbReference type="ChEBI" id="CHEBI:49883"/>
    </cofactor>
</comment>